<dbReference type="InterPro" id="IPR004375">
    <property type="entry name" value="NanQ/TabA/YiaL"/>
</dbReference>
<dbReference type="SUPFAM" id="SSF51197">
    <property type="entry name" value="Clavaminate synthase-like"/>
    <property type="match status" value="1"/>
</dbReference>
<protein>
    <submittedName>
        <fullName evidence="1">YhcH/YjgK/YiaL family protein</fullName>
    </submittedName>
</protein>
<dbReference type="EMBL" id="JBHTHQ010000012">
    <property type="protein sequence ID" value="MFD0704628.1"/>
    <property type="molecule type" value="Genomic_DNA"/>
</dbReference>
<evidence type="ECO:0000313" key="2">
    <source>
        <dbReference type="Proteomes" id="UP001597036"/>
    </source>
</evidence>
<gene>
    <name evidence="1" type="ORF">ACFQY8_02535</name>
</gene>
<accession>A0ABW2Y4H3</accession>
<dbReference type="Proteomes" id="UP001597036">
    <property type="component" value="Unassembled WGS sequence"/>
</dbReference>
<evidence type="ECO:0000313" key="1">
    <source>
        <dbReference type="EMBL" id="MFD0704628.1"/>
    </source>
</evidence>
<dbReference type="PANTHER" id="PTHR34986">
    <property type="entry name" value="EVOLVED BETA-GALACTOSIDASE SUBUNIT BETA"/>
    <property type="match status" value="1"/>
</dbReference>
<reference evidence="2" key="1">
    <citation type="journal article" date="2019" name="Int. J. Syst. Evol. Microbiol.">
        <title>The Global Catalogue of Microorganisms (GCM) 10K type strain sequencing project: providing services to taxonomists for standard genome sequencing and annotation.</title>
        <authorList>
            <consortium name="The Broad Institute Genomics Platform"/>
            <consortium name="The Broad Institute Genome Sequencing Center for Infectious Disease"/>
            <person name="Wu L."/>
            <person name="Ma J."/>
        </authorList>
    </citation>
    <scope>NUCLEOTIDE SEQUENCE [LARGE SCALE GENOMIC DNA]</scope>
    <source>
        <strain evidence="2">CCM 8604</strain>
    </source>
</reference>
<organism evidence="1 2">
    <name type="scientific">Alloscardovia venturai</name>
    <dbReference type="NCBI Taxonomy" id="1769421"/>
    <lineage>
        <taxon>Bacteria</taxon>
        <taxon>Bacillati</taxon>
        <taxon>Actinomycetota</taxon>
        <taxon>Actinomycetes</taxon>
        <taxon>Bifidobacteriales</taxon>
        <taxon>Bifidobacteriaceae</taxon>
        <taxon>Alloscardovia</taxon>
    </lineage>
</organism>
<name>A0ABW2Y4H3_9BIFI</name>
<dbReference type="InterPro" id="IPR037012">
    <property type="entry name" value="NanQ/TabA/YiaL_sf"/>
</dbReference>
<dbReference type="PANTHER" id="PTHR34986:SF1">
    <property type="entry name" value="PROTEIN YIAL"/>
    <property type="match status" value="1"/>
</dbReference>
<comment type="caution">
    <text evidence="1">The sequence shown here is derived from an EMBL/GenBank/DDBJ whole genome shotgun (WGS) entry which is preliminary data.</text>
</comment>
<dbReference type="NCBIfam" id="TIGR00022">
    <property type="entry name" value="YhcH/YjgK/YiaL family protein"/>
    <property type="match status" value="1"/>
</dbReference>
<keyword evidence="2" id="KW-1185">Reference proteome</keyword>
<sequence>MENGLGTNYRTDPKVRARIDKALAYLTTHEEELLTKEVGKYPLDEGIEVRVQSYDTREYDTMSYETHRDHIDLHYMISGQEYVRWWDKGTVEPNTEYDEVEDIIFYPHPPRHNRALLTDHHYVLVYPEDMHAAHGNVDGKVSHNRKIVVKISVL</sequence>
<dbReference type="Gene3D" id="2.60.120.370">
    <property type="entry name" value="YhcH/YjgK/YiaL"/>
    <property type="match status" value="1"/>
</dbReference>
<proteinExistence type="predicted"/>
<dbReference type="Pfam" id="PF04074">
    <property type="entry name" value="DUF386"/>
    <property type="match status" value="1"/>
</dbReference>
<dbReference type="RefSeq" id="WP_377938276.1">
    <property type="nucleotide sequence ID" value="NZ_JBHTHQ010000012.1"/>
</dbReference>